<feature type="active site" description="Charge relay system" evidence="5">
    <location>
        <position position="49"/>
    </location>
</feature>
<keyword evidence="9" id="KW-1185">Reference proteome</keyword>
<evidence type="ECO:0000256" key="4">
    <source>
        <dbReference type="ARBA" id="ARBA00022825"/>
    </source>
</evidence>
<protein>
    <submittedName>
        <fullName evidence="8">S8 family serine peptidase</fullName>
    </submittedName>
</protein>
<proteinExistence type="inferred from homology"/>
<organism evidence="8 9">
    <name type="scientific">Metabacillus mangrovi</name>
    <dbReference type="NCBI Taxonomy" id="1491830"/>
    <lineage>
        <taxon>Bacteria</taxon>
        <taxon>Bacillati</taxon>
        <taxon>Bacillota</taxon>
        <taxon>Bacilli</taxon>
        <taxon>Bacillales</taxon>
        <taxon>Bacillaceae</taxon>
        <taxon>Metabacillus</taxon>
    </lineage>
</organism>
<feature type="domain" description="Peptidase S8/S53" evidence="7">
    <location>
        <begin position="42"/>
        <end position="298"/>
    </location>
</feature>
<dbReference type="PROSITE" id="PS00136">
    <property type="entry name" value="SUBTILASE_ASP"/>
    <property type="match status" value="1"/>
</dbReference>
<evidence type="ECO:0000256" key="5">
    <source>
        <dbReference type="PROSITE-ProRule" id="PRU01240"/>
    </source>
</evidence>
<dbReference type="GO" id="GO:0004252">
    <property type="term" value="F:serine-type endopeptidase activity"/>
    <property type="evidence" value="ECO:0007669"/>
    <property type="project" value="UniProtKB-UniRule"/>
</dbReference>
<dbReference type="AlphaFoldDB" id="A0A7X2S6U3"/>
<evidence type="ECO:0000259" key="7">
    <source>
        <dbReference type="Pfam" id="PF00082"/>
    </source>
</evidence>
<sequence length="322" mass="34280">MSKVRLIPFKLEEVFDSAQEEIPYGISLINAPELWDSEVKGNCVVAVLDTGCDTSHVDLKDRVIGGKNFTGGEEGDFSDSHFHGTHVAGTIAAALNGEGVAGGAPESKLLILKVLGDDGSGSYEGIIEAIRYASEWKGDSGETVRIISMSLGGPDDVPELHAAIKEAVAKDILVICAAGNEGDSREETVEKAYPGYYKEVIQVGAIDEKKQLAEFSNTNDEIDLVAPGVNVVSAYPGNKYAKLSGTSMATPHASAAAALLIQKEEQEFGRRLTEPEVYAQLCKNTVSIGLSKKAQGNGMIFLRAEESAEETESKTAAEVNQR</sequence>
<dbReference type="InterPro" id="IPR022398">
    <property type="entry name" value="Peptidase_S8_His-AS"/>
</dbReference>
<evidence type="ECO:0000256" key="1">
    <source>
        <dbReference type="ARBA" id="ARBA00011073"/>
    </source>
</evidence>
<comment type="similarity">
    <text evidence="1 5 6">Belongs to the peptidase S8 family.</text>
</comment>
<dbReference type="GO" id="GO:0006508">
    <property type="term" value="P:proteolysis"/>
    <property type="evidence" value="ECO:0007669"/>
    <property type="project" value="UniProtKB-KW"/>
</dbReference>
<evidence type="ECO:0000313" key="9">
    <source>
        <dbReference type="Proteomes" id="UP000434639"/>
    </source>
</evidence>
<feature type="active site" description="Charge relay system" evidence="5">
    <location>
        <position position="83"/>
    </location>
</feature>
<evidence type="ECO:0000256" key="6">
    <source>
        <dbReference type="RuleBase" id="RU003355"/>
    </source>
</evidence>
<dbReference type="SUPFAM" id="SSF52743">
    <property type="entry name" value="Subtilisin-like"/>
    <property type="match status" value="1"/>
</dbReference>
<keyword evidence="2 5" id="KW-0645">Protease</keyword>
<dbReference type="PROSITE" id="PS00138">
    <property type="entry name" value="SUBTILASE_SER"/>
    <property type="match status" value="1"/>
</dbReference>
<dbReference type="InterPro" id="IPR034202">
    <property type="entry name" value="Subtilisin_Carlsberg-like"/>
</dbReference>
<dbReference type="PRINTS" id="PR00723">
    <property type="entry name" value="SUBTILISIN"/>
</dbReference>
<dbReference type="Pfam" id="PF00082">
    <property type="entry name" value="Peptidase_S8"/>
    <property type="match status" value="1"/>
</dbReference>
<accession>A0A7X2S6U3</accession>
<dbReference type="PANTHER" id="PTHR43399">
    <property type="entry name" value="SUBTILISIN-RELATED"/>
    <property type="match status" value="1"/>
</dbReference>
<dbReference type="InterPro" id="IPR023827">
    <property type="entry name" value="Peptidase_S8_Asp-AS"/>
</dbReference>
<dbReference type="Gene3D" id="3.40.50.200">
    <property type="entry name" value="Peptidase S8/S53 domain"/>
    <property type="match status" value="1"/>
</dbReference>
<dbReference type="CDD" id="cd07477">
    <property type="entry name" value="Peptidases_S8_Subtilisin_subset"/>
    <property type="match status" value="1"/>
</dbReference>
<dbReference type="InterPro" id="IPR051048">
    <property type="entry name" value="Peptidase_S8/S53_subtilisin"/>
</dbReference>
<evidence type="ECO:0000313" key="8">
    <source>
        <dbReference type="EMBL" id="MTH54338.1"/>
    </source>
</evidence>
<feature type="active site" description="Charge relay system" evidence="5">
    <location>
        <position position="247"/>
    </location>
</feature>
<dbReference type="InterPro" id="IPR023828">
    <property type="entry name" value="Peptidase_S8_Ser-AS"/>
</dbReference>
<dbReference type="PROSITE" id="PS51892">
    <property type="entry name" value="SUBTILASE"/>
    <property type="match status" value="1"/>
</dbReference>
<dbReference type="InterPro" id="IPR015500">
    <property type="entry name" value="Peptidase_S8_subtilisin-rel"/>
</dbReference>
<dbReference type="EMBL" id="WMIB01000013">
    <property type="protein sequence ID" value="MTH54338.1"/>
    <property type="molecule type" value="Genomic_DNA"/>
</dbReference>
<dbReference type="InterPro" id="IPR036852">
    <property type="entry name" value="Peptidase_S8/S53_dom_sf"/>
</dbReference>
<name>A0A7X2S6U3_9BACI</name>
<keyword evidence="3 5" id="KW-0378">Hydrolase</keyword>
<evidence type="ECO:0000256" key="3">
    <source>
        <dbReference type="ARBA" id="ARBA00022801"/>
    </source>
</evidence>
<dbReference type="PROSITE" id="PS00137">
    <property type="entry name" value="SUBTILASE_HIS"/>
    <property type="match status" value="1"/>
</dbReference>
<dbReference type="Proteomes" id="UP000434639">
    <property type="component" value="Unassembled WGS sequence"/>
</dbReference>
<keyword evidence="4 5" id="KW-0720">Serine protease</keyword>
<dbReference type="OrthoDB" id="9798386at2"/>
<gene>
    <name evidence="8" type="ORF">GKZ89_13080</name>
</gene>
<reference evidence="8 9" key="1">
    <citation type="journal article" date="2017" name="Int. J. Syst. Evol. Microbiol.">
        <title>Bacillus mangrovi sp. nov., isolated from a sediment sample from a mangrove forest.</title>
        <authorList>
            <person name="Gupta V."/>
            <person name="Singh P.K."/>
            <person name="Korpole S."/>
            <person name="Tanuku N.R.S."/>
            <person name="Pinnaka A.K."/>
        </authorList>
    </citation>
    <scope>NUCLEOTIDE SEQUENCE [LARGE SCALE GENOMIC DNA]</scope>
    <source>
        <strain evidence="8 9">KCTC 33872</strain>
    </source>
</reference>
<dbReference type="InterPro" id="IPR000209">
    <property type="entry name" value="Peptidase_S8/S53_dom"/>
</dbReference>
<dbReference type="RefSeq" id="WP_155112852.1">
    <property type="nucleotide sequence ID" value="NZ_WMIB01000013.1"/>
</dbReference>
<evidence type="ECO:0000256" key="2">
    <source>
        <dbReference type="ARBA" id="ARBA00022670"/>
    </source>
</evidence>
<comment type="caution">
    <text evidence="8">The sequence shown here is derived from an EMBL/GenBank/DDBJ whole genome shotgun (WGS) entry which is preliminary data.</text>
</comment>
<dbReference type="PANTHER" id="PTHR43399:SF4">
    <property type="entry name" value="CELL WALL-ASSOCIATED PROTEASE"/>
    <property type="match status" value="1"/>
</dbReference>